<name>A0ABY6KJ52_9ARAC</name>
<dbReference type="SUPFAM" id="SSF50494">
    <property type="entry name" value="Trypsin-like serine proteases"/>
    <property type="match status" value="1"/>
</dbReference>
<evidence type="ECO:0000256" key="2">
    <source>
        <dbReference type="RuleBase" id="RU363034"/>
    </source>
</evidence>
<reference evidence="4 5" key="1">
    <citation type="submission" date="2022-01" db="EMBL/GenBank/DDBJ databases">
        <title>A chromosomal length assembly of Cordylochernes scorpioides.</title>
        <authorList>
            <person name="Zeh D."/>
            <person name="Zeh J."/>
        </authorList>
    </citation>
    <scope>NUCLEOTIDE SEQUENCE [LARGE SCALE GENOMIC DNA]</scope>
    <source>
        <strain evidence="4">IN4F17</strain>
        <tissue evidence="4">Whole Body</tissue>
    </source>
</reference>
<proteinExistence type="predicted"/>
<accession>A0ABY6KJ52</accession>
<dbReference type="InterPro" id="IPR018114">
    <property type="entry name" value="TRYPSIN_HIS"/>
</dbReference>
<dbReference type="PROSITE" id="PS50240">
    <property type="entry name" value="TRYPSIN_DOM"/>
    <property type="match status" value="1"/>
</dbReference>
<feature type="domain" description="Peptidase S1" evidence="3">
    <location>
        <begin position="31"/>
        <end position="297"/>
    </location>
</feature>
<keyword evidence="5" id="KW-1185">Reference proteome</keyword>
<dbReference type="EMBL" id="CP092867">
    <property type="protein sequence ID" value="UYV68236.1"/>
    <property type="molecule type" value="Genomic_DNA"/>
</dbReference>
<dbReference type="PROSITE" id="PS00134">
    <property type="entry name" value="TRYPSIN_HIS"/>
    <property type="match status" value="1"/>
</dbReference>
<dbReference type="InterPro" id="IPR009003">
    <property type="entry name" value="Peptidase_S1_PA"/>
</dbReference>
<dbReference type="SMART" id="SM00020">
    <property type="entry name" value="Tryp_SPc"/>
    <property type="match status" value="1"/>
</dbReference>
<dbReference type="Gene3D" id="2.40.10.10">
    <property type="entry name" value="Trypsin-like serine proteases"/>
    <property type="match status" value="1"/>
</dbReference>
<sequence length="299" mass="32737">MVQGVEVVCGLRKTTIGQLRKRSARQFHIAVVGGKEAVPHSWPWMVEIYQELRPGRPDFKCGGSIIDERHILTAAHCFVNFNESLARLLVLCRNASQVHVRVGSHKQGSGTRHDVERLIVHHRYRSPLNYYDIALVRLATPVRFESPGVAPVCRPKPLDPLPPAGRQTYVIGWGHTSNAIIERLTNDLHDTGGRTSPELQELSIPVVDLQTCNASYSALGSPNLPQGITQDMLCAGLMDGGKDSCQGDSGGPLLMETNGRWEVVGVVSFGYYCARPGFPGVYTSVGSYALWINVAMALP</sequence>
<evidence type="ECO:0000313" key="4">
    <source>
        <dbReference type="EMBL" id="UYV68236.1"/>
    </source>
</evidence>
<evidence type="ECO:0000256" key="1">
    <source>
        <dbReference type="ARBA" id="ARBA00023157"/>
    </source>
</evidence>
<organism evidence="4 5">
    <name type="scientific">Cordylochernes scorpioides</name>
    <dbReference type="NCBI Taxonomy" id="51811"/>
    <lineage>
        <taxon>Eukaryota</taxon>
        <taxon>Metazoa</taxon>
        <taxon>Ecdysozoa</taxon>
        <taxon>Arthropoda</taxon>
        <taxon>Chelicerata</taxon>
        <taxon>Arachnida</taxon>
        <taxon>Pseudoscorpiones</taxon>
        <taxon>Cheliferoidea</taxon>
        <taxon>Chernetidae</taxon>
        <taxon>Cordylochernes</taxon>
    </lineage>
</organism>
<dbReference type="PRINTS" id="PR00722">
    <property type="entry name" value="CHYMOTRYPSIN"/>
</dbReference>
<keyword evidence="2" id="KW-0720">Serine protease</keyword>
<gene>
    <name evidence="4" type="ORF">LAZ67_5003568</name>
</gene>
<evidence type="ECO:0000259" key="3">
    <source>
        <dbReference type="PROSITE" id="PS50240"/>
    </source>
</evidence>
<dbReference type="CDD" id="cd00190">
    <property type="entry name" value="Tryp_SPc"/>
    <property type="match status" value="1"/>
</dbReference>
<dbReference type="InterPro" id="IPR001254">
    <property type="entry name" value="Trypsin_dom"/>
</dbReference>
<dbReference type="InterPro" id="IPR033116">
    <property type="entry name" value="TRYPSIN_SER"/>
</dbReference>
<dbReference type="Pfam" id="PF00089">
    <property type="entry name" value="Trypsin"/>
    <property type="match status" value="1"/>
</dbReference>
<dbReference type="InterPro" id="IPR001314">
    <property type="entry name" value="Peptidase_S1A"/>
</dbReference>
<dbReference type="PROSITE" id="PS00135">
    <property type="entry name" value="TRYPSIN_SER"/>
    <property type="match status" value="1"/>
</dbReference>
<protein>
    <recommendedName>
        <fullName evidence="3">Peptidase S1 domain-containing protein</fullName>
    </recommendedName>
</protein>
<dbReference type="Proteomes" id="UP001235939">
    <property type="component" value="Chromosome 05"/>
</dbReference>
<keyword evidence="2" id="KW-0645">Protease</keyword>
<keyword evidence="1" id="KW-1015">Disulfide bond</keyword>
<evidence type="ECO:0000313" key="5">
    <source>
        <dbReference type="Proteomes" id="UP001235939"/>
    </source>
</evidence>
<keyword evidence="2" id="KW-0378">Hydrolase</keyword>
<dbReference type="PANTHER" id="PTHR24252:SF7">
    <property type="entry name" value="HYALIN"/>
    <property type="match status" value="1"/>
</dbReference>
<dbReference type="PANTHER" id="PTHR24252">
    <property type="entry name" value="ACROSIN-RELATED"/>
    <property type="match status" value="1"/>
</dbReference>
<dbReference type="InterPro" id="IPR043504">
    <property type="entry name" value="Peptidase_S1_PA_chymotrypsin"/>
</dbReference>